<name>A0ABU0EI57_9CELL</name>
<evidence type="ECO:0008006" key="5">
    <source>
        <dbReference type="Google" id="ProtNLM"/>
    </source>
</evidence>
<dbReference type="RefSeq" id="WP_307493779.1">
    <property type="nucleotide sequence ID" value="NZ_JAUSVB010000005.1"/>
</dbReference>
<evidence type="ECO:0000256" key="2">
    <source>
        <dbReference type="SAM" id="Phobius"/>
    </source>
</evidence>
<sequence>MGDGLFGVLVVLGLVVTLGLFVAGYWVQKKRHERFRAWALRNGWTYAQSERALVDISRGQPFGQGSSRRAIEVLRGTYDSRSALSFTYQWTTGSGKNRTTHHAHVVGLALPTFLPTVEVTPEGIGARLAKLVGAQDVQFESEAFNRAYRVAARDQRTGHAILHPRLMERLLRPDALGNAWRIDGTWILSWESGTTDLDRLGPRLGLLSAVVRSVPRHVWQDHGYDPTPTTIGQPDAAPAPPDATIS</sequence>
<gene>
    <name evidence="3" type="ORF">J2X26_003286</name>
</gene>
<evidence type="ECO:0000256" key="1">
    <source>
        <dbReference type="SAM" id="MobiDB-lite"/>
    </source>
</evidence>
<feature type="compositionally biased region" description="Pro residues" evidence="1">
    <location>
        <begin position="237"/>
        <end position="246"/>
    </location>
</feature>
<protein>
    <recommendedName>
        <fullName evidence="5">DUF3137 domain-containing protein</fullName>
    </recommendedName>
</protein>
<keyword evidence="2" id="KW-0812">Transmembrane</keyword>
<comment type="caution">
    <text evidence="3">The sequence shown here is derived from an EMBL/GenBank/DDBJ whole genome shotgun (WGS) entry which is preliminary data.</text>
</comment>
<keyword evidence="2" id="KW-1133">Transmembrane helix</keyword>
<feature type="region of interest" description="Disordered" evidence="1">
    <location>
        <begin position="221"/>
        <end position="246"/>
    </location>
</feature>
<proteinExistence type="predicted"/>
<feature type="transmembrane region" description="Helical" evidence="2">
    <location>
        <begin position="6"/>
        <end position="27"/>
    </location>
</feature>
<evidence type="ECO:0000313" key="3">
    <source>
        <dbReference type="EMBL" id="MDQ0374956.1"/>
    </source>
</evidence>
<keyword evidence="4" id="KW-1185">Reference proteome</keyword>
<keyword evidence="2" id="KW-0472">Membrane</keyword>
<dbReference type="Proteomes" id="UP001239626">
    <property type="component" value="Unassembled WGS sequence"/>
</dbReference>
<accession>A0ABU0EI57</accession>
<evidence type="ECO:0000313" key="4">
    <source>
        <dbReference type="Proteomes" id="UP001239626"/>
    </source>
</evidence>
<reference evidence="3 4" key="1">
    <citation type="submission" date="2023-07" db="EMBL/GenBank/DDBJ databases">
        <title>Sorghum-associated microbial communities from plants grown in Nebraska, USA.</title>
        <authorList>
            <person name="Schachtman D."/>
        </authorList>
    </citation>
    <scope>NUCLEOTIDE SEQUENCE [LARGE SCALE GENOMIC DNA]</scope>
    <source>
        <strain evidence="3 4">BE332</strain>
    </source>
</reference>
<organism evidence="3 4">
    <name type="scientific">Cellulomonas humilata</name>
    <dbReference type="NCBI Taxonomy" id="144055"/>
    <lineage>
        <taxon>Bacteria</taxon>
        <taxon>Bacillati</taxon>
        <taxon>Actinomycetota</taxon>
        <taxon>Actinomycetes</taxon>
        <taxon>Micrococcales</taxon>
        <taxon>Cellulomonadaceae</taxon>
        <taxon>Cellulomonas</taxon>
    </lineage>
</organism>
<dbReference type="EMBL" id="JAUSVB010000005">
    <property type="protein sequence ID" value="MDQ0374956.1"/>
    <property type="molecule type" value="Genomic_DNA"/>
</dbReference>